<dbReference type="GO" id="GO:0003700">
    <property type="term" value="F:DNA-binding transcription factor activity"/>
    <property type="evidence" value="ECO:0007669"/>
    <property type="project" value="InterPro"/>
</dbReference>
<name>A0A941CWF3_9BACI</name>
<organism evidence="5 6">
    <name type="scientific">Allobacillus saliphilus</name>
    <dbReference type="NCBI Taxonomy" id="2912308"/>
    <lineage>
        <taxon>Bacteria</taxon>
        <taxon>Bacillati</taxon>
        <taxon>Bacillota</taxon>
        <taxon>Bacilli</taxon>
        <taxon>Bacillales</taxon>
        <taxon>Bacillaceae</taxon>
        <taxon>Allobacillus</taxon>
    </lineage>
</organism>
<sequence length="229" mass="26105">MIQKINRLSLVEQVAAQMEQLIEQGQWKIEEKLPPEMELMEKFGVSRNTLREAIRALVHAGLLETKQGSGTLVKSASVLGAALKRHVKKSTMLETLEVRFSLEKQAAKMAAERRTEEDLTKLEAIVLKTKVASEKEDIDQFITSDIEFHKAIVQASGNQLLIDLYEHMTDLLYSFVHDFLDMQPSFQLEQGLHLNLLDAIQKQDQASAAMYVENDMEVLKDYILKMTEE</sequence>
<dbReference type="EMBL" id="JAGSIE010000028">
    <property type="protein sequence ID" value="MBR7554421.1"/>
    <property type="molecule type" value="Genomic_DNA"/>
</dbReference>
<feature type="domain" description="HTH gntR-type" evidence="4">
    <location>
        <begin position="8"/>
        <end position="76"/>
    </location>
</feature>
<keyword evidence="2" id="KW-0238">DNA-binding</keyword>
<dbReference type="InterPro" id="IPR036388">
    <property type="entry name" value="WH-like_DNA-bd_sf"/>
</dbReference>
<proteinExistence type="predicted"/>
<dbReference type="InterPro" id="IPR036390">
    <property type="entry name" value="WH_DNA-bd_sf"/>
</dbReference>
<dbReference type="InterPro" id="IPR011711">
    <property type="entry name" value="GntR_C"/>
</dbReference>
<dbReference type="InterPro" id="IPR008920">
    <property type="entry name" value="TF_FadR/GntR_C"/>
</dbReference>
<dbReference type="Proteomes" id="UP000675431">
    <property type="component" value="Unassembled WGS sequence"/>
</dbReference>
<keyword evidence="6" id="KW-1185">Reference proteome</keyword>
<dbReference type="Pfam" id="PF07729">
    <property type="entry name" value="FCD"/>
    <property type="match status" value="1"/>
</dbReference>
<dbReference type="AlphaFoldDB" id="A0A941CWF3"/>
<dbReference type="CDD" id="cd07377">
    <property type="entry name" value="WHTH_GntR"/>
    <property type="match status" value="1"/>
</dbReference>
<dbReference type="SMART" id="SM00345">
    <property type="entry name" value="HTH_GNTR"/>
    <property type="match status" value="1"/>
</dbReference>
<keyword evidence="3" id="KW-0804">Transcription</keyword>
<dbReference type="RefSeq" id="WP_212370569.1">
    <property type="nucleotide sequence ID" value="NZ_JAGSIE010000028.1"/>
</dbReference>
<evidence type="ECO:0000313" key="5">
    <source>
        <dbReference type="EMBL" id="MBR7554421.1"/>
    </source>
</evidence>
<dbReference type="SUPFAM" id="SSF48008">
    <property type="entry name" value="GntR ligand-binding domain-like"/>
    <property type="match status" value="1"/>
</dbReference>
<accession>A0A941CWF3</accession>
<dbReference type="PANTHER" id="PTHR43537:SF47">
    <property type="entry name" value="REGULATORY PROTEIN GNTR HTH"/>
    <property type="match status" value="1"/>
</dbReference>
<evidence type="ECO:0000259" key="4">
    <source>
        <dbReference type="PROSITE" id="PS50949"/>
    </source>
</evidence>
<dbReference type="SMART" id="SM00895">
    <property type="entry name" value="FCD"/>
    <property type="match status" value="1"/>
</dbReference>
<reference evidence="5 6" key="1">
    <citation type="submission" date="2021-04" db="EMBL/GenBank/DDBJ databases">
        <title>Allobacillus sp. nov. SKP8-2 isolated from shrimp paste.</title>
        <authorList>
            <person name="Tanasupawat S."/>
            <person name="Yiamsombat S."/>
            <person name="Kanchanasin P."/>
            <person name="Kuncharoen N."/>
        </authorList>
    </citation>
    <scope>NUCLEOTIDE SEQUENCE [LARGE SCALE GENOMIC DNA]</scope>
    <source>
        <strain evidence="5 6">SKP8-2</strain>
    </source>
</reference>
<evidence type="ECO:0000256" key="2">
    <source>
        <dbReference type="ARBA" id="ARBA00023125"/>
    </source>
</evidence>
<dbReference type="PRINTS" id="PR00035">
    <property type="entry name" value="HTHGNTR"/>
</dbReference>
<dbReference type="GO" id="GO:0003677">
    <property type="term" value="F:DNA binding"/>
    <property type="evidence" value="ECO:0007669"/>
    <property type="project" value="UniProtKB-KW"/>
</dbReference>
<dbReference type="PANTHER" id="PTHR43537">
    <property type="entry name" value="TRANSCRIPTIONAL REGULATOR, GNTR FAMILY"/>
    <property type="match status" value="1"/>
</dbReference>
<gene>
    <name evidence="5" type="ORF">KC820_09690</name>
</gene>
<dbReference type="Gene3D" id="1.10.10.10">
    <property type="entry name" value="Winged helix-like DNA-binding domain superfamily/Winged helix DNA-binding domain"/>
    <property type="match status" value="1"/>
</dbReference>
<dbReference type="SUPFAM" id="SSF46785">
    <property type="entry name" value="Winged helix' DNA-binding domain"/>
    <property type="match status" value="1"/>
</dbReference>
<dbReference type="Gene3D" id="1.20.120.530">
    <property type="entry name" value="GntR ligand-binding domain-like"/>
    <property type="match status" value="1"/>
</dbReference>
<protein>
    <submittedName>
        <fullName evidence="5">FadR family transcriptional regulator</fullName>
    </submittedName>
</protein>
<evidence type="ECO:0000256" key="3">
    <source>
        <dbReference type="ARBA" id="ARBA00023163"/>
    </source>
</evidence>
<dbReference type="PROSITE" id="PS50949">
    <property type="entry name" value="HTH_GNTR"/>
    <property type="match status" value="1"/>
</dbReference>
<evidence type="ECO:0000313" key="6">
    <source>
        <dbReference type="Proteomes" id="UP000675431"/>
    </source>
</evidence>
<dbReference type="Pfam" id="PF00392">
    <property type="entry name" value="GntR"/>
    <property type="match status" value="1"/>
</dbReference>
<comment type="caution">
    <text evidence="5">The sequence shown here is derived from an EMBL/GenBank/DDBJ whole genome shotgun (WGS) entry which is preliminary data.</text>
</comment>
<dbReference type="InterPro" id="IPR000524">
    <property type="entry name" value="Tscrpt_reg_HTH_GntR"/>
</dbReference>
<evidence type="ECO:0000256" key="1">
    <source>
        <dbReference type="ARBA" id="ARBA00023015"/>
    </source>
</evidence>
<keyword evidence="1" id="KW-0805">Transcription regulation</keyword>